<dbReference type="RefSeq" id="WP_109275861.1">
    <property type="nucleotide sequence ID" value="NZ_QFKX01000003.1"/>
</dbReference>
<dbReference type="SUPFAM" id="SSF56601">
    <property type="entry name" value="beta-lactamase/transpeptidase-like"/>
    <property type="match status" value="1"/>
</dbReference>
<evidence type="ECO:0000256" key="1">
    <source>
        <dbReference type="SAM" id="MobiDB-lite"/>
    </source>
</evidence>
<feature type="domain" description="Beta-lactamase-related" evidence="2">
    <location>
        <begin position="80"/>
        <end position="381"/>
    </location>
</feature>
<dbReference type="GO" id="GO:0016787">
    <property type="term" value="F:hydrolase activity"/>
    <property type="evidence" value="ECO:0007669"/>
    <property type="project" value="UniProtKB-KW"/>
</dbReference>
<dbReference type="InterPro" id="IPR001466">
    <property type="entry name" value="Beta-lactam-related"/>
</dbReference>
<accession>A0A2U2RK07</accession>
<dbReference type="OrthoDB" id="3171327at2"/>
<feature type="compositionally biased region" description="Polar residues" evidence="1">
    <location>
        <begin position="15"/>
        <end position="24"/>
    </location>
</feature>
<protein>
    <submittedName>
        <fullName evidence="3">Serine hydrolase</fullName>
    </submittedName>
</protein>
<keyword evidence="4" id="KW-1185">Reference proteome</keyword>
<evidence type="ECO:0000259" key="2">
    <source>
        <dbReference type="Pfam" id="PF00144"/>
    </source>
</evidence>
<keyword evidence="3" id="KW-0378">Hydrolase</keyword>
<reference evidence="3 4" key="1">
    <citation type="submission" date="2018-05" db="EMBL/GenBank/DDBJ databases">
        <title>Brachybacterium sp. M1HQ-2T, whole genome shotgun sequence.</title>
        <authorList>
            <person name="Tuo L."/>
        </authorList>
    </citation>
    <scope>NUCLEOTIDE SEQUENCE [LARGE SCALE GENOMIC DNA]</scope>
    <source>
        <strain evidence="3 4">M1HQ-2</strain>
    </source>
</reference>
<evidence type="ECO:0000313" key="4">
    <source>
        <dbReference type="Proteomes" id="UP000245590"/>
    </source>
</evidence>
<dbReference type="InterPro" id="IPR050491">
    <property type="entry name" value="AmpC-like"/>
</dbReference>
<dbReference type="Pfam" id="PF00144">
    <property type="entry name" value="Beta-lactamase"/>
    <property type="match status" value="1"/>
</dbReference>
<dbReference type="EMBL" id="QFKX01000003">
    <property type="protein sequence ID" value="PWH06114.1"/>
    <property type="molecule type" value="Genomic_DNA"/>
</dbReference>
<dbReference type="InterPro" id="IPR012338">
    <property type="entry name" value="Beta-lactam/transpept-like"/>
</dbReference>
<feature type="region of interest" description="Disordered" evidence="1">
    <location>
        <begin position="1"/>
        <end position="33"/>
    </location>
</feature>
<comment type="caution">
    <text evidence="3">The sequence shown here is derived from an EMBL/GenBank/DDBJ whole genome shotgun (WGS) entry which is preliminary data.</text>
</comment>
<gene>
    <name evidence="3" type="ORF">DEO23_09900</name>
</gene>
<name>A0A2U2RK07_9MICO</name>
<evidence type="ECO:0000313" key="3">
    <source>
        <dbReference type="EMBL" id="PWH06114.1"/>
    </source>
</evidence>
<sequence length="387" mass="40606">MLADDDQTTAPDQQSVSDQPTTPGHPTLERPARRTVLGIGAASVGTLLGAGALASPRPGNLGESTGDRRLASALVPHLTGQRTVAAALIEGGTTRYVGFGADQHREFEIGSLTKTFTAALVMDAVDRGELALQDTVADVLGDRASGAAVADVSIQELASHTSGIPSLPSAVTAKNIWRTPLHRDPYAGFDAEAVIDLALDAEPVHRGKVVYSNHGVALEGQLLAVAAGASWETLLHKRLIDPMRLRETWAPITADHLPANAPTGHATNGHRSGAWTMDGFAAAGGIRSTATDIASWLRSMMDGSNPGAHGIEPVARQNETTQVGINWFTSQLEGGGSAVWHNGETGGFHSFCGWSPETERGWVMLSDTATPDVDDVSMRVLSGEVLR</sequence>
<proteinExistence type="predicted"/>
<dbReference type="Proteomes" id="UP000245590">
    <property type="component" value="Unassembled WGS sequence"/>
</dbReference>
<dbReference type="AlphaFoldDB" id="A0A2U2RK07"/>
<dbReference type="PANTHER" id="PTHR46825">
    <property type="entry name" value="D-ALANYL-D-ALANINE-CARBOXYPEPTIDASE/ENDOPEPTIDASE AMPH"/>
    <property type="match status" value="1"/>
</dbReference>
<organism evidence="3 4">
    <name type="scientific">Brachybacterium endophyticum</name>
    <dbReference type="NCBI Taxonomy" id="2182385"/>
    <lineage>
        <taxon>Bacteria</taxon>
        <taxon>Bacillati</taxon>
        <taxon>Actinomycetota</taxon>
        <taxon>Actinomycetes</taxon>
        <taxon>Micrococcales</taxon>
        <taxon>Dermabacteraceae</taxon>
        <taxon>Brachybacterium</taxon>
    </lineage>
</organism>
<dbReference type="PANTHER" id="PTHR46825:SF7">
    <property type="entry name" value="D-ALANYL-D-ALANINE CARBOXYPEPTIDASE"/>
    <property type="match status" value="1"/>
</dbReference>
<dbReference type="Gene3D" id="3.40.710.10">
    <property type="entry name" value="DD-peptidase/beta-lactamase superfamily"/>
    <property type="match status" value="1"/>
</dbReference>